<protein>
    <submittedName>
        <fullName evidence="2">Uncharacterized protein</fullName>
    </submittedName>
</protein>
<evidence type="ECO:0000313" key="3">
    <source>
        <dbReference type="Proteomes" id="UP001057427"/>
    </source>
</evidence>
<gene>
    <name evidence="2" type="ORF">BAJUN_00890</name>
</gene>
<dbReference type="Proteomes" id="UP001057427">
    <property type="component" value="Segment"/>
</dbReference>
<evidence type="ECO:0000256" key="1">
    <source>
        <dbReference type="SAM" id="MobiDB-lite"/>
    </source>
</evidence>
<name>A0A9E7SRY0_9CAUD</name>
<accession>A0A9E7SRY0</accession>
<evidence type="ECO:0000313" key="2">
    <source>
        <dbReference type="EMBL" id="UTC29719.1"/>
    </source>
</evidence>
<keyword evidence="3" id="KW-1185">Reference proteome</keyword>
<feature type="region of interest" description="Disordered" evidence="1">
    <location>
        <begin position="21"/>
        <end position="40"/>
    </location>
</feature>
<proteinExistence type="predicted"/>
<reference evidence="2" key="1">
    <citation type="submission" date="2022-05" db="EMBL/GenBank/DDBJ databases">
        <authorList>
            <person name="Friedrich I."/>
            <person name="Poehlein A."/>
            <person name="Schneider D."/>
            <person name="Hertel R."/>
            <person name="Daniel R."/>
        </authorList>
    </citation>
    <scope>NUCLEOTIDE SEQUENCE</scope>
</reference>
<organism evidence="2 3">
    <name type="scientific">Brevundimonas phage vB_BgoS-Bajun</name>
    <dbReference type="NCBI Taxonomy" id="2948594"/>
    <lineage>
        <taxon>Viruses</taxon>
        <taxon>Duplodnaviria</taxon>
        <taxon>Heunggongvirae</taxon>
        <taxon>Uroviricota</taxon>
        <taxon>Caudoviricetes</taxon>
        <taxon>Dolichocephalovirinae</taxon>
    </lineage>
</organism>
<sequence>MDLHHVDAAERVNGQITWTREPTKMSPENGGVLDSGQADWGDFELSKPNNGAVVVKFTAKGQEFQATLDTGGETDISTVRPLVGPALLTWLRANRPDHTLLKDMESSGGQYVTVADYQGTHQER</sequence>
<dbReference type="EMBL" id="ON529858">
    <property type="protein sequence ID" value="UTC29719.1"/>
    <property type="molecule type" value="Genomic_DNA"/>
</dbReference>